<dbReference type="InterPro" id="IPR042184">
    <property type="entry name" value="YqeY/Aim41_N"/>
</dbReference>
<protein>
    <recommendedName>
        <fullName evidence="1">Altered inheritance of mitochondria protein 41</fullName>
    </recommendedName>
</protein>
<evidence type="ECO:0000256" key="2">
    <source>
        <dbReference type="SAM" id="MobiDB-lite"/>
    </source>
</evidence>
<accession>K1X3D6</accession>
<dbReference type="GO" id="GO:0016884">
    <property type="term" value="F:carbon-nitrogen ligase activity, with glutamine as amido-N-donor"/>
    <property type="evidence" value="ECO:0007669"/>
    <property type="project" value="UniProtKB-UniRule"/>
</dbReference>
<dbReference type="SUPFAM" id="SSF89095">
    <property type="entry name" value="GatB/YqeY motif"/>
    <property type="match status" value="1"/>
</dbReference>
<dbReference type="OrthoDB" id="538640at2759"/>
<keyword evidence="1" id="KW-0496">Mitochondrion</keyword>
<proteinExistence type="inferred from homology"/>
<dbReference type="FunCoup" id="K1X3D6">
    <property type="interactions" value="83"/>
</dbReference>
<feature type="region of interest" description="Disordered" evidence="2">
    <location>
        <begin position="18"/>
        <end position="41"/>
    </location>
</feature>
<dbReference type="HOGENOM" id="CLU_079430_0_1_1"/>
<dbReference type="EMBL" id="JH921430">
    <property type="protein sequence ID" value="EKD19731.1"/>
    <property type="molecule type" value="Genomic_DNA"/>
</dbReference>
<reference evidence="3 4" key="1">
    <citation type="journal article" date="2012" name="BMC Genomics">
        <title>Sequencing the genome of Marssonina brunnea reveals fungus-poplar co-evolution.</title>
        <authorList>
            <person name="Zhu S."/>
            <person name="Cao Y.-Z."/>
            <person name="Jiang C."/>
            <person name="Tan B.-Y."/>
            <person name="Wang Z."/>
            <person name="Feng S."/>
            <person name="Zhang L."/>
            <person name="Su X.-H."/>
            <person name="Brejova B."/>
            <person name="Vinar T."/>
            <person name="Xu M."/>
            <person name="Wang M.-X."/>
            <person name="Zhang S.-G."/>
            <person name="Huang M.-R."/>
            <person name="Wu R."/>
            <person name="Zhou Y."/>
        </authorList>
    </citation>
    <scope>NUCLEOTIDE SEQUENCE [LARGE SCALE GENOMIC DNA]</scope>
    <source>
        <strain evidence="3 4">MB_m1</strain>
    </source>
</reference>
<dbReference type="eggNOG" id="ENOG502S6DQ">
    <property type="taxonomic scope" value="Eukaryota"/>
</dbReference>
<sequence length="193" mass="20763">MSARPILRVSRLCTRCSSRSHYSTGTSSSSSSSTTTTTPPMLLKIRKDMKTALQAKDTPRLTVLRALLAQTLNASKTARPIASDAQVLALLRKSAAAARAASAEFRQNARPDLADKEDRQAAIMEEYTDAVPAVGEDEVRAAVQAVLDALRAEAGGKELKMGEVLKKVFAPEVLGEKPVEKGDVARIVKELMK</sequence>
<gene>
    <name evidence="1" type="primary">AIM41</name>
    <name evidence="3" type="ORF">MBM_01683</name>
</gene>
<comment type="similarity">
    <text evidence="1">Belongs to the AIM41 family.</text>
</comment>
<dbReference type="GO" id="GO:0005739">
    <property type="term" value="C:mitochondrion"/>
    <property type="evidence" value="ECO:0007669"/>
    <property type="project" value="UniProtKB-SubCell"/>
</dbReference>
<comment type="subcellular location">
    <subcellularLocation>
        <location evidence="1">Mitochondrion</location>
    </subcellularLocation>
</comment>
<keyword evidence="4" id="KW-1185">Reference proteome</keyword>
<organism evidence="3 4">
    <name type="scientific">Marssonina brunnea f. sp. multigermtubi (strain MB_m1)</name>
    <name type="common">Marssonina leaf spot fungus</name>
    <dbReference type="NCBI Taxonomy" id="1072389"/>
    <lineage>
        <taxon>Eukaryota</taxon>
        <taxon>Fungi</taxon>
        <taxon>Dikarya</taxon>
        <taxon>Ascomycota</taxon>
        <taxon>Pezizomycotina</taxon>
        <taxon>Leotiomycetes</taxon>
        <taxon>Helotiales</taxon>
        <taxon>Drepanopezizaceae</taxon>
        <taxon>Drepanopeziza</taxon>
    </lineage>
</organism>
<dbReference type="Pfam" id="PF09424">
    <property type="entry name" value="YqeY"/>
    <property type="match status" value="1"/>
</dbReference>
<dbReference type="InterPro" id="IPR003789">
    <property type="entry name" value="Asn/Gln_tRNA_amidoTrase-B-like"/>
</dbReference>
<dbReference type="InterPro" id="IPR019004">
    <property type="entry name" value="YqeY/Aim41"/>
</dbReference>
<dbReference type="KEGG" id="mbe:MBM_01683"/>
<evidence type="ECO:0000313" key="3">
    <source>
        <dbReference type="EMBL" id="EKD19731.1"/>
    </source>
</evidence>
<evidence type="ECO:0000313" key="4">
    <source>
        <dbReference type="Proteomes" id="UP000006753"/>
    </source>
</evidence>
<name>K1X3D6_MARBU</name>
<dbReference type="PANTHER" id="PTHR28055">
    <property type="entry name" value="ALTERED INHERITANCE OF MITOCHONDRIA PROTEIN 41, MITOCHONDRIAL"/>
    <property type="match status" value="1"/>
</dbReference>
<dbReference type="PANTHER" id="PTHR28055:SF1">
    <property type="entry name" value="ALTERED INHERITANCE OF MITOCHONDRIA PROTEIN 41, MITOCHONDRIAL"/>
    <property type="match status" value="1"/>
</dbReference>
<dbReference type="AlphaFoldDB" id="K1X3D6"/>
<dbReference type="Proteomes" id="UP000006753">
    <property type="component" value="Unassembled WGS sequence"/>
</dbReference>
<evidence type="ECO:0000256" key="1">
    <source>
        <dbReference type="RuleBase" id="RU365099"/>
    </source>
</evidence>
<dbReference type="OMA" id="RWNSTGP"/>
<dbReference type="GeneID" id="18757618"/>
<dbReference type="Gene3D" id="1.10.1510.10">
    <property type="entry name" value="Uncharacterised protein YqeY/AIM41 PF09424, N-terminal domain"/>
    <property type="match status" value="1"/>
</dbReference>
<feature type="compositionally biased region" description="Low complexity" evidence="2">
    <location>
        <begin position="18"/>
        <end position="38"/>
    </location>
</feature>
<dbReference type="InParanoid" id="K1X3D6"/>